<protein>
    <submittedName>
        <fullName evidence="3">SPOSA6832_04292-mRNA-1:cds</fullName>
    </submittedName>
</protein>
<proteinExistence type="predicted"/>
<keyword evidence="2" id="KW-0472">Membrane</keyword>
<name>A0A0D6EQV2_SPOSA</name>
<keyword evidence="2" id="KW-0812">Transmembrane</keyword>
<evidence type="ECO:0000313" key="3">
    <source>
        <dbReference type="EMBL" id="CEQ42477.1"/>
    </source>
</evidence>
<keyword evidence="2" id="KW-1133">Transmembrane helix</keyword>
<organism evidence="3 4">
    <name type="scientific">Sporidiobolus salmonicolor</name>
    <name type="common">Yeast-like fungus</name>
    <name type="synonym">Sporobolomyces salmonicolor</name>
    <dbReference type="NCBI Taxonomy" id="5005"/>
    <lineage>
        <taxon>Eukaryota</taxon>
        <taxon>Fungi</taxon>
        <taxon>Dikarya</taxon>
        <taxon>Basidiomycota</taxon>
        <taxon>Pucciniomycotina</taxon>
        <taxon>Microbotryomycetes</taxon>
        <taxon>Sporidiobolales</taxon>
        <taxon>Sporidiobolaceae</taxon>
        <taxon>Sporobolomyces</taxon>
    </lineage>
</organism>
<sequence length="139" mass="13869">MSFSDLTRSYTTFSSISQPSATYYSAPAITTTAFQGASGIPGYSIAAADASTLSSAASAGGSSGGRVGRGGVDTGLALGLGLGLGIAVLLAAIAGLFVVRERRAARADFEKRARAIRSTMDSISAEGGAGPAPTMQQTR</sequence>
<feature type="transmembrane region" description="Helical" evidence="2">
    <location>
        <begin position="76"/>
        <end position="99"/>
    </location>
</feature>
<evidence type="ECO:0000313" key="4">
    <source>
        <dbReference type="Proteomes" id="UP000243876"/>
    </source>
</evidence>
<dbReference type="EMBL" id="CENE01000027">
    <property type="protein sequence ID" value="CEQ42477.1"/>
    <property type="molecule type" value="Genomic_DNA"/>
</dbReference>
<evidence type="ECO:0000256" key="2">
    <source>
        <dbReference type="SAM" id="Phobius"/>
    </source>
</evidence>
<feature type="region of interest" description="Disordered" evidence="1">
    <location>
        <begin position="120"/>
        <end position="139"/>
    </location>
</feature>
<gene>
    <name evidence="3" type="primary">SPOSA6832_04292</name>
</gene>
<dbReference type="AlphaFoldDB" id="A0A0D6EQV2"/>
<keyword evidence="4" id="KW-1185">Reference proteome</keyword>
<accession>A0A0D6EQV2</accession>
<dbReference type="Proteomes" id="UP000243876">
    <property type="component" value="Unassembled WGS sequence"/>
</dbReference>
<evidence type="ECO:0000256" key="1">
    <source>
        <dbReference type="SAM" id="MobiDB-lite"/>
    </source>
</evidence>
<reference evidence="4" key="1">
    <citation type="submission" date="2015-02" db="EMBL/GenBank/DDBJ databases">
        <authorList>
            <person name="Gon?alves P."/>
        </authorList>
    </citation>
    <scope>NUCLEOTIDE SEQUENCE [LARGE SCALE GENOMIC DNA]</scope>
</reference>